<dbReference type="AlphaFoldDB" id="A0ABD4Z6S8"/>
<dbReference type="Pfam" id="PF01336">
    <property type="entry name" value="tRNA_anti-codon"/>
    <property type="match status" value="1"/>
</dbReference>
<evidence type="ECO:0000256" key="5">
    <source>
        <dbReference type="ARBA" id="ARBA00022840"/>
    </source>
</evidence>
<dbReference type="GO" id="GO:0002101">
    <property type="term" value="P:tRNA wobble cytosine modification"/>
    <property type="evidence" value="ECO:0007669"/>
    <property type="project" value="UniProtKB-UniRule"/>
</dbReference>
<evidence type="ECO:0000259" key="7">
    <source>
        <dbReference type="Pfam" id="PF01336"/>
    </source>
</evidence>
<feature type="domain" description="OB" evidence="7">
    <location>
        <begin position="302"/>
        <end position="364"/>
    </location>
</feature>
<dbReference type="Pfam" id="PF23783">
    <property type="entry name" value="Zn_ribbon_TiaS"/>
    <property type="match status" value="1"/>
</dbReference>
<name>A0ABD4Z6S8_9CREN</name>
<comment type="subcellular location">
    <subcellularLocation>
        <location evidence="6">Cytoplasm</location>
    </subcellularLocation>
</comment>
<keyword evidence="2 6" id="KW-0436">Ligase</keyword>
<comment type="catalytic activity">
    <reaction evidence="6">
        <text>cytidine(34) in tRNA(Ile2) + agmatine + ATP + H2O = 2-agmatinylcytidine(34) in tRNA(Ile2) + AMP + 2 phosphate + 2 H(+)</text>
        <dbReference type="Rhea" id="RHEA:43608"/>
        <dbReference type="Rhea" id="RHEA-COMP:10625"/>
        <dbReference type="Rhea" id="RHEA-COMP:10626"/>
        <dbReference type="ChEBI" id="CHEBI:15377"/>
        <dbReference type="ChEBI" id="CHEBI:15378"/>
        <dbReference type="ChEBI" id="CHEBI:30616"/>
        <dbReference type="ChEBI" id="CHEBI:43474"/>
        <dbReference type="ChEBI" id="CHEBI:58145"/>
        <dbReference type="ChEBI" id="CHEBI:82748"/>
        <dbReference type="ChEBI" id="CHEBI:83545"/>
        <dbReference type="ChEBI" id="CHEBI:456215"/>
        <dbReference type="EC" id="6.3.4.22"/>
    </reaction>
</comment>
<reference evidence="11 12" key="1">
    <citation type="submission" date="2023-05" db="EMBL/GenBank/DDBJ databases">
        <title>A new hyperthermophilic archaea 'Ignisphaera cupida' sp. nov. and description of the family 'Ignisphaeraceae' fam. nov.</title>
        <authorList>
            <person name="Podosokorskaya O.A."/>
            <person name="Elcheninov A.G."/>
            <person name="Klukina A."/>
            <person name="Merkel A.Y."/>
        </authorList>
    </citation>
    <scope>NUCLEOTIDE SEQUENCE [LARGE SCALE GENOMIC DNA]</scope>
    <source>
        <strain evidence="11 12">4213-co</strain>
    </source>
</reference>
<keyword evidence="12" id="KW-1185">Reference proteome</keyword>
<dbReference type="InterPro" id="IPR013696">
    <property type="entry name" value="TiaS_FLD"/>
</dbReference>
<feature type="domain" description="TiaS C-terminal zinc ribbon" evidence="10">
    <location>
        <begin position="376"/>
        <end position="415"/>
    </location>
</feature>
<dbReference type="Pfam" id="PF08489">
    <property type="entry name" value="TiaS_FLD"/>
    <property type="match status" value="1"/>
</dbReference>
<sequence>MNYNSNICCVHLGLDDFDLLKYGCTTHLATYVLNELPKKIGNVFLIDYPNLVRLNPSIPWKTRGNGAIAIRFCTKCDQLENAENVLLIVESIVDKYIDSMTKEFDLVTPDFEPGLVIATNVSSELTWIYEKALTDVIIFDDYLKKKFEERGIIFSQRYSGRGVIGALAAIAWFYKEDDYTYELLTYRSKKFYGTKRCVDENSVKVFDSITKNSTFNNYDYNEKRVLITPRGFDPVLYGVRGETPSDVKKALSIIKTCEPVVAWTIFRSNQATDAHAMQRSVSDLKPFRTGKAKIVIGSKPYRIRGGAVIIKAFDGTGEIVLVFFKPSQLNRIAEKLSVGDLVEVQGHVKKWNELAVFHVEKMVVLKTLREFICTSPTCPQCGSKMSKKGFGKGYKCEKCGYVDFNPKLTCKEKPRQVESKMYLPPLHAQKHLIKPLARYSKEKKFTPRLVQLIAVSETTNIIEPLQFL</sequence>
<dbReference type="Gene3D" id="2.40.50.1010">
    <property type="match status" value="1"/>
</dbReference>
<evidence type="ECO:0000256" key="3">
    <source>
        <dbReference type="ARBA" id="ARBA00022694"/>
    </source>
</evidence>
<feature type="domain" description="TiaS-like TCKD" evidence="9">
    <location>
        <begin position="12"/>
        <end position="140"/>
    </location>
</feature>
<dbReference type="EC" id="6.3.4.22" evidence="6"/>
<keyword evidence="1 6" id="KW-0963">Cytoplasm</keyword>
<evidence type="ECO:0000313" key="12">
    <source>
        <dbReference type="Proteomes" id="UP001529235"/>
    </source>
</evidence>
<comment type="similarity">
    <text evidence="6">Belongs to the TiaS family.</text>
</comment>
<evidence type="ECO:0000256" key="1">
    <source>
        <dbReference type="ARBA" id="ARBA00022490"/>
    </source>
</evidence>
<dbReference type="RefSeq" id="WP_285272800.1">
    <property type="nucleotide sequence ID" value="NZ_JASNVW010000001.1"/>
</dbReference>
<evidence type="ECO:0000259" key="8">
    <source>
        <dbReference type="Pfam" id="PF08489"/>
    </source>
</evidence>
<dbReference type="GO" id="GO:0005524">
    <property type="term" value="F:ATP binding"/>
    <property type="evidence" value="ECO:0007669"/>
    <property type="project" value="UniProtKB-KW"/>
</dbReference>
<dbReference type="InterPro" id="IPR024913">
    <property type="entry name" value="tRNA_Ile2__agm2C_synt"/>
</dbReference>
<evidence type="ECO:0000313" key="11">
    <source>
        <dbReference type="EMBL" id="MDK6027818.1"/>
    </source>
</evidence>
<gene>
    <name evidence="6" type="primary">tiaS</name>
    <name evidence="11" type="ORF">QPL79_00340</name>
</gene>
<dbReference type="PANTHER" id="PTHR40705">
    <property type="entry name" value="TRNA(ILE2) 2-AGMATINYLCYTIDINE SYNTHETASE TIAS"/>
    <property type="match status" value="1"/>
</dbReference>
<comment type="function">
    <text evidence="6">ATP-dependent agmatine transferase that catalyzes the formation of 2-agmatinylcytidine (agm2C) at the wobble position (C34) of tRNA(Ile2), converting the codon specificity from AUG to AUA.</text>
</comment>
<keyword evidence="5 6" id="KW-0067">ATP-binding</keyword>
<evidence type="ECO:0000256" key="4">
    <source>
        <dbReference type="ARBA" id="ARBA00022741"/>
    </source>
</evidence>
<organism evidence="11 12">
    <name type="scientific">Ignisphaera cupida</name>
    <dbReference type="NCBI Taxonomy" id="3050454"/>
    <lineage>
        <taxon>Archaea</taxon>
        <taxon>Thermoproteota</taxon>
        <taxon>Thermoprotei</taxon>
        <taxon>Desulfurococcales</taxon>
        <taxon>Desulfurococcaceae</taxon>
        <taxon>Ignisphaera</taxon>
    </lineage>
</organism>
<dbReference type="PANTHER" id="PTHR40705:SF2">
    <property type="entry name" value="DUF1743 DOMAIN-CONTAINING PROTEIN"/>
    <property type="match status" value="1"/>
</dbReference>
<comment type="caution">
    <text evidence="11">The sequence shown here is derived from an EMBL/GenBank/DDBJ whole genome shotgun (WGS) entry which is preliminary data.</text>
</comment>
<evidence type="ECO:0000256" key="6">
    <source>
        <dbReference type="HAMAP-Rule" id="MF_01892"/>
    </source>
</evidence>
<dbReference type="HAMAP" id="MF_01892">
    <property type="entry name" value="tRNA_Ile2_agm2C_synt"/>
    <property type="match status" value="1"/>
</dbReference>
<keyword evidence="3 6" id="KW-0819">tRNA processing</keyword>
<keyword evidence="4 6" id="KW-0547">Nucleotide-binding</keyword>
<dbReference type="Proteomes" id="UP001529235">
    <property type="component" value="Unassembled WGS sequence"/>
</dbReference>
<accession>A0ABD4Z6S8</accession>
<dbReference type="InterPro" id="IPR004365">
    <property type="entry name" value="NA-bd_OB_tRNA"/>
</dbReference>
<evidence type="ECO:0000256" key="2">
    <source>
        <dbReference type="ARBA" id="ARBA00022598"/>
    </source>
</evidence>
<dbReference type="Pfam" id="PF22641">
    <property type="entry name" value="TiaS_TCKD"/>
    <property type="match status" value="1"/>
</dbReference>
<dbReference type="GO" id="GO:0016879">
    <property type="term" value="F:ligase activity, forming carbon-nitrogen bonds"/>
    <property type="evidence" value="ECO:0007669"/>
    <property type="project" value="UniProtKB-UniRule"/>
</dbReference>
<dbReference type="InterPro" id="IPR053870">
    <property type="entry name" value="TiaS-like_TCKD"/>
</dbReference>
<dbReference type="InterPro" id="IPR055394">
    <property type="entry name" value="Zn_ribbon_TiaS"/>
</dbReference>
<evidence type="ECO:0000259" key="9">
    <source>
        <dbReference type="Pfam" id="PF22641"/>
    </source>
</evidence>
<evidence type="ECO:0000259" key="10">
    <source>
        <dbReference type="Pfam" id="PF23783"/>
    </source>
</evidence>
<proteinExistence type="inferred from homology"/>
<dbReference type="Gene3D" id="3.90.600.20">
    <property type="match status" value="1"/>
</dbReference>
<dbReference type="Gene3D" id="3.30.70.2200">
    <property type="match status" value="1"/>
</dbReference>
<dbReference type="GO" id="GO:0005737">
    <property type="term" value="C:cytoplasm"/>
    <property type="evidence" value="ECO:0007669"/>
    <property type="project" value="UniProtKB-SubCell"/>
</dbReference>
<dbReference type="EMBL" id="JASNVW010000001">
    <property type="protein sequence ID" value="MDK6027818.1"/>
    <property type="molecule type" value="Genomic_DNA"/>
</dbReference>
<feature type="domain" description="TiaS FLD" evidence="8">
    <location>
        <begin position="160"/>
        <end position="275"/>
    </location>
</feature>
<protein>
    <recommendedName>
        <fullName evidence="6">tRNA(Ile2) 2-agmatinylcytidine synthetase TiaS</fullName>
        <shortName evidence="6">tRNA(Ile2)-agm2C synthetase</shortName>
        <ecNumber evidence="6">6.3.4.22</ecNumber>
    </recommendedName>
    <alternativeName>
        <fullName evidence="6">tRNA(Ile2) agmatidine synthetase</fullName>
    </alternativeName>
</protein>